<reference evidence="2" key="1">
    <citation type="submission" date="2017-11" db="EMBL/GenBank/DDBJ databases">
        <authorList>
            <person name="Zhu W."/>
        </authorList>
    </citation>
    <scope>NUCLEOTIDE SEQUENCE [LARGE SCALE GENOMIC DNA]</scope>
    <source>
        <strain evidence="2">160</strain>
    </source>
</reference>
<protein>
    <submittedName>
        <fullName evidence="1">Uncharacterized protein</fullName>
    </submittedName>
</protein>
<gene>
    <name evidence="1" type="ORF">CUC15_05920</name>
</gene>
<evidence type="ECO:0000313" key="2">
    <source>
        <dbReference type="Proteomes" id="UP000253908"/>
    </source>
</evidence>
<evidence type="ECO:0000313" key="1">
    <source>
        <dbReference type="EMBL" id="AXI08482.1"/>
    </source>
</evidence>
<dbReference type="KEGG" id="ocn:CUC15_05920"/>
<dbReference type="OrthoDB" id="2055332at2"/>
<name>A0A345PEQ2_9BACI</name>
<dbReference type="Proteomes" id="UP000253908">
    <property type="component" value="Chromosome"/>
</dbReference>
<sequence length="99" mass="11958">MQEILQSFLEIEISDQEYYDGIIRFIYSGNIRCGEYECNQFVVKKMDLLNFIVFEEYEINKKREIHNSFSISKNELIKTINDYAKTQGFLIRDFYWTKG</sequence>
<organism evidence="1 2">
    <name type="scientific">Oceanobacillus zhaokaii</name>
    <dbReference type="NCBI Taxonomy" id="2052660"/>
    <lineage>
        <taxon>Bacteria</taxon>
        <taxon>Bacillati</taxon>
        <taxon>Bacillota</taxon>
        <taxon>Bacilli</taxon>
        <taxon>Bacillales</taxon>
        <taxon>Bacillaceae</taxon>
        <taxon>Oceanobacillus</taxon>
    </lineage>
</organism>
<keyword evidence="2" id="KW-1185">Reference proteome</keyword>
<dbReference type="RefSeq" id="WP_114915777.1">
    <property type="nucleotide sequence ID" value="NZ_CP024848.1"/>
</dbReference>
<accession>A0A345PEQ2</accession>
<proteinExistence type="predicted"/>
<dbReference type="AlphaFoldDB" id="A0A345PEQ2"/>
<dbReference type="EMBL" id="CP024848">
    <property type="protein sequence ID" value="AXI08482.1"/>
    <property type="molecule type" value="Genomic_DNA"/>
</dbReference>